<evidence type="ECO:0000313" key="2">
    <source>
        <dbReference type="Proteomes" id="UP000008730"/>
    </source>
</evidence>
<dbReference type="EMBL" id="GU911519">
    <property type="protein sequence ID" value="ADG36004.1"/>
    <property type="molecule type" value="Genomic_DNA"/>
</dbReference>
<protein>
    <submittedName>
        <fullName evidence="1">Uncharacterized protein</fullName>
    </submittedName>
</protein>
<proteinExistence type="predicted"/>
<dbReference type="Proteomes" id="UP000008730">
    <property type="component" value="Segment"/>
</dbReference>
<dbReference type="RefSeq" id="YP_004009656.1">
    <property type="nucleotide sequence ID" value="NC_014661.1"/>
</dbReference>
<sequence length="84" mass="9535">MVLSKLIMVLKNEGNIMNLFNPPKFVKGSLVGLNGNAFALMGHFKRLAVRQGWTMEECQKVTNKCMEGDYDTLIQTLMAHMEEE</sequence>
<dbReference type="GeneID" id="9925930"/>
<accession>E5E420</accession>
<evidence type="ECO:0000313" key="1">
    <source>
        <dbReference type="EMBL" id="ADG36004.1"/>
    </source>
</evidence>
<dbReference type="OrthoDB" id="27876at10239"/>
<organism evidence="1 2">
    <name type="scientific">Acinetobacter phage Acj61</name>
    <dbReference type="NCBI Taxonomy" id="760732"/>
    <lineage>
        <taxon>Viruses</taxon>
        <taxon>Duplodnaviria</taxon>
        <taxon>Heunggongvirae</taxon>
        <taxon>Uroviricota</taxon>
        <taxon>Caudoviricetes</taxon>
        <taxon>Pantevenvirales</taxon>
        <taxon>Straboviridae</taxon>
        <taxon>Twarogvirinae</taxon>
        <taxon>Lasallevirus</taxon>
        <taxon>Lasallevirus Acj61</taxon>
        <taxon>Acinetobacter virus Acj61</taxon>
    </lineage>
</organism>
<reference evidence="1 2" key="1">
    <citation type="journal article" date="2010" name="Virol. J.">
        <title>Genomes of the T4-related bacteriophages as windows on microbial genome evolution.</title>
        <authorList>
            <person name="Petrov V.M."/>
            <person name="Ratnayaka S."/>
            <person name="Nolan J.M."/>
            <person name="Miller E.S."/>
            <person name="Karam J.D."/>
        </authorList>
    </citation>
    <scope>NUCLEOTIDE SEQUENCE [LARGE SCALE GENOMIC DNA]</scope>
</reference>
<name>E5E420_9CAUD</name>
<gene>
    <name evidence="1" type="ORF">Acj61p039</name>
</gene>
<keyword evidence="2" id="KW-1185">Reference proteome</keyword>
<dbReference type="KEGG" id="vg:9925930"/>